<keyword evidence="1" id="KW-0175">Coiled coil</keyword>
<feature type="compositionally biased region" description="Pro residues" evidence="2">
    <location>
        <begin position="62"/>
        <end position="72"/>
    </location>
</feature>
<reference evidence="3 4" key="1">
    <citation type="journal article" date="2019" name="Int. J. Syst. Evol. Microbiol.">
        <title>The Global Catalogue of Microorganisms (GCM) 10K type strain sequencing project: providing services to taxonomists for standard genome sequencing and annotation.</title>
        <authorList>
            <consortium name="The Broad Institute Genomics Platform"/>
            <consortium name="The Broad Institute Genome Sequencing Center for Infectious Disease"/>
            <person name="Wu L."/>
            <person name="Ma J."/>
        </authorList>
    </citation>
    <scope>NUCLEOTIDE SEQUENCE [LARGE SCALE GENOMIC DNA]</scope>
    <source>
        <strain evidence="3 4">JCM 15503</strain>
    </source>
</reference>
<feature type="compositionally biased region" description="Low complexity" evidence="2">
    <location>
        <begin position="11"/>
        <end position="54"/>
    </location>
</feature>
<evidence type="ECO:0000256" key="1">
    <source>
        <dbReference type="SAM" id="Coils"/>
    </source>
</evidence>
<evidence type="ECO:0000313" key="3">
    <source>
        <dbReference type="EMBL" id="GAA0767138.1"/>
    </source>
</evidence>
<sequence>MATRPTVIGGAAAPPADSSAPLAPTRIGSPAPAAQASALPAAPSPAAAAPLPSAMPTRLPAVPAPPVAPSASPPLSVVTTKADATPSRLPGVPRKPLAVDDATLSQQFPDAPPALLARARQLLAGVVPAVFDRPAVERFGRETQARHAGLVDELLQLMDHELLRAAPRHIERLLALLEDLAETLAPSTSALPWSRRKAPRARLAALRPEIDTLRAALEAADGPLAKLRAQLATNQQAAAELLTELQALGLATEALPGLLPAAQRENLALSLQDRLVSLARTQATLQQHRLQAEQADQQLAQLASRLHDTVRVSLPAWLASMAALPAEPAHDTERFLLQERLQAVIHGLRS</sequence>
<protein>
    <submittedName>
        <fullName evidence="3">Uncharacterized protein</fullName>
    </submittedName>
</protein>
<gene>
    <name evidence="3" type="ORF">GCM10009107_55820</name>
</gene>
<feature type="region of interest" description="Disordered" evidence="2">
    <location>
        <begin position="1"/>
        <end position="94"/>
    </location>
</feature>
<proteinExistence type="predicted"/>
<evidence type="ECO:0000256" key="2">
    <source>
        <dbReference type="SAM" id="MobiDB-lite"/>
    </source>
</evidence>
<evidence type="ECO:0000313" key="4">
    <source>
        <dbReference type="Proteomes" id="UP001500279"/>
    </source>
</evidence>
<name>A0ABN1KIC1_9BURK</name>
<organism evidence="3 4">
    <name type="scientific">Ideonella azotifigens</name>
    <dbReference type="NCBI Taxonomy" id="513160"/>
    <lineage>
        <taxon>Bacteria</taxon>
        <taxon>Pseudomonadati</taxon>
        <taxon>Pseudomonadota</taxon>
        <taxon>Betaproteobacteria</taxon>
        <taxon>Burkholderiales</taxon>
        <taxon>Sphaerotilaceae</taxon>
        <taxon>Ideonella</taxon>
    </lineage>
</organism>
<comment type="caution">
    <text evidence="3">The sequence shown here is derived from an EMBL/GenBank/DDBJ whole genome shotgun (WGS) entry which is preliminary data.</text>
</comment>
<dbReference type="RefSeq" id="WP_231012956.1">
    <property type="nucleotide sequence ID" value="NZ_BAAAEW010000045.1"/>
</dbReference>
<dbReference type="Proteomes" id="UP001500279">
    <property type="component" value="Unassembled WGS sequence"/>
</dbReference>
<keyword evidence="4" id="KW-1185">Reference proteome</keyword>
<dbReference type="EMBL" id="BAAAEW010000045">
    <property type="protein sequence ID" value="GAA0767138.1"/>
    <property type="molecule type" value="Genomic_DNA"/>
</dbReference>
<accession>A0ABN1KIC1</accession>
<feature type="coiled-coil region" evidence="1">
    <location>
        <begin position="278"/>
        <end position="305"/>
    </location>
</feature>